<proteinExistence type="predicted"/>
<name>A0AA38CD67_TAXCH</name>
<dbReference type="Proteomes" id="UP000824469">
    <property type="component" value="Unassembled WGS sequence"/>
</dbReference>
<reference evidence="1 2" key="1">
    <citation type="journal article" date="2021" name="Nat. Plants">
        <title>The Taxus genome provides insights into paclitaxel biosynthesis.</title>
        <authorList>
            <person name="Xiong X."/>
            <person name="Gou J."/>
            <person name="Liao Q."/>
            <person name="Li Y."/>
            <person name="Zhou Q."/>
            <person name="Bi G."/>
            <person name="Li C."/>
            <person name="Du R."/>
            <person name="Wang X."/>
            <person name="Sun T."/>
            <person name="Guo L."/>
            <person name="Liang H."/>
            <person name="Lu P."/>
            <person name="Wu Y."/>
            <person name="Zhang Z."/>
            <person name="Ro D.K."/>
            <person name="Shang Y."/>
            <person name="Huang S."/>
            <person name="Yan J."/>
        </authorList>
    </citation>
    <scope>NUCLEOTIDE SEQUENCE [LARGE SCALE GENOMIC DNA]</scope>
    <source>
        <strain evidence="1">Ta-2019</strain>
    </source>
</reference>
<feature type="non-terminal residue" evidence="1">
    <location>
        <position position="90"/>
    </location>
</feature>
<sequence>MVSTSGRIDVENFFHKKFEMWKLKMENMLLDRYLWDAVDEKVYRPMDPVLAAPYDVMDRKAKGLIRLCLANSILINVHEESTLEKLWKNL</sequence>
<protein>
    <submittedName>
        <fullName evidence="1">Uncharacterized protein</fullName>
    </submittedName>
</protein>
<accession>A0AA38CD67</accession>
<evidence type="ECO:0000313" key="1">
    <source>
        <dbReference type="EMBL" id="KAH9294794.1"/>
    </source>
</evidence>
<gene>
    <name evidence="1" type="ORF">KI387_038382</name>
</gene>
<evidence type="ECO:0000313" key="2">
    <source>
        <dbReference type="Proteomes" id="UP000824469"/>
    </source>
</evidence>
<dbReference type="AlphaFoldDB" id="A0AA38CD67"/>
<organism evidence="1 2">
    <name type="scientific">Taxus chinensis</name>
    <name type="common">Chinese yew</name>
    <name type="synonym">Taxus wallichiana var. chinensis</name>
    <dbReference type="NCBI Taxonomy" id="29808"/>
    <lineage>
        <taxon>Eukaryota</taxon>
        <taxon>Viridiplantae</taxon>
        <taxon>Streptophyta</taxon>
        <taxon>Embryophyta</taxon>
        <taxon>Tracheophyta</taxon>
        <taxon>Spermatophyta</taxon>
        <taxon>Pinopsida</taxon>
        <taxon>Pinidae</taxon>
        <taxon>Conifers II</taxon>
        <taxon>Cupressales</taxon>
        <taxon>Taxaceae</taxon>
        <taxon>Taxus</taxon>
    </lineage>
</organism>
<comment type="caution">
    <text evidence="1">The sequence shown here is derived from an EMBL/GenBank/DDBJ whole genome shotgun (WGS) entry which is preliminary data.</text>
</comment>
<dbReference type="EMBL" id="JAHRHJ020000011">
    <property type="protein sequence ID" value="KAH9294794.1"/>
    <property type="molecule type" value="Genomic_DNA"/>
</dbReference>
<keyword evidence="2" id="KW-1185">Reference proteome</keyword>